<reference evidence="1 2" key="1">
    <citation type="submission" date="2019-05" db="EMBL/GenBank/DDBJ databases">
        <title>We sequenced the genome of Paenibacillus hemerocallicola KCTC 33185 for further insight into its adaptation and study the phylogeny of Paenibacillus.</title>
        <authorList>
            <person name="Narsing Rao M.P."/>
        </authorList>
    </citation>
    <scope>NUCLEOTIDE SEQUENCE [LARGE SCALE GENOMIC DNA]</scope>
    <source>
        <strain evidence="1 2">KCTC 33185</strain>
    </source>
</reference>
<organism evidence="1 2">
    <name type="scientific">Paenibacillus hemerocallicola</name>
    <dbReference type="NCBI Taxonomy" id="1172614"/>
    <lineage>
        <taxon>Bacteria</taxon>
        <taxon>Bacillati</taxon>
        <taxon>Bacillota</taxon>
        <taxon>Bacilli</taxon>
        <taxon>Bacillales</taxon>
        <taxon>Paenibacillaceae</taxon>
        <taxon>Paenibacillus</taxon>
    </lineage>
</organism>
<comment type="caution">
    <text evidence="1">The sequence shown here is derived from an EMBL/GenBank/DDBJ whole genome shotgun (WGS) entry which is preliminary data.</text>
</comment>
<protein>
    <submittedName>
        <fullName evidence="1">Uncharacterized protein</fullName>
    </submittedName>
</protein>
<dbReference type="AlphaFoldDB" id="A0A5C4T878"/>
<accession>A0A5C4T878</accession>
<dbReference type="OrthoDB" id="2082320at2"/>
<dbReference type="EMBL" id="VDCQ01000020">
    <property type="protein sequence ID" value="TNJ65294.1"/>
    <property type="molecule type" value="Genomic_DNA"/>
</dbReference>
<evidence type="ECO:0000313" key="1">
    <source>
        <dbReference type="EMBL" id="TNJ65294.1"/>
    </source>
</evidence>
<sequence>MNTLLKLFAVLIALLLLYLYPLSAAFDQQDDISELVAMRATTSFVDAVRDKGGITPAMYNDFMAALAATGNSFAVEMEHGGKTYVPVYEDPTRSETFRGTYEIHYDSFYNAQILPVLFPNNTLAKDDPSRRYRMRVGDSFSVMVRNTNRTAGTLIFDMLNNTISPNEKIVIPYGGTVRHAMD</sequence>
<dbReference type="RefSeq" id="WP_139603196.1">
    <property type="nucleotide sequence ID" value="NZ_VDCQ01000020.1"/>
</dbReference>
<gene>
    <name evidence="1" type="ORF">FE784_15860</name>
</gene>
<keyword evidence="2" id="KW-1185">Reference proteome</keyword>
<evidence type="ECO:0000313" key="2">
    <source>
        <dbReference type="Proteomes" id="UP000307943"/>
    </source>
</evidence>
<dbReference type="Proteomes" id="UP000307943">
    <property type="component" value="Unassembled WGS sequence"/>
</dbReference>
<name>A0A5C4T878_9BACL</name>
<proteinExistence type="predicted"/>